<dbReference type="InterPro" id="IPR036390">
    <property type="entry name" value="WH_DNA-bd_sf"/>
</dbReference>
<dbReference type="PANTHER" id="PTHR30126:SF39">
    <property type="entry name" value="HTH-TYPE TRANSCRIPTIONAL REGULATOR CYSL"/>
    <property type="match status" value="1"/>
</dbReference>
<evidence type="ECO:0000313" key="8">
    <source>
        <dbReference type="Proteomes" id="UP000231586"/>
    </source>
</evidence>
<dbReference type="Gene3D" id="3.40.190.10">
    <property type="entry name" value="Periplasmic binding protein-like II"/>
    <property type="match status" value="4"/>
</dbReference>
<evidence type="ECO:0000256" key="1">
    <source>
        <dbReference type="ARBA" id="ARBA00009437"/>
    </source>
</evidence>
<organism evidence="7 8">
    <name type="scientific">Luteimicrobium subarcticum</name>
    <dbReference type="NCBI Taxonomy" id="620910"/>
    <lineage>
        <taxon>Bacteria</taxon>
        <taxon>Bacillati</taxon>
        <taxon>Actinomycetota</taxon>
        <taxon>Actinomycetes</taxon>
        <taxon>Micrococcales</taxon>
        <taxon>Luteimicrobium</taxon>
    </lineage>
</organism>
<dbReference type="EMBL" id="PGTZ01000009">
    <property type="protein sequence ID" value="PJI90949.1"/>
    <property type="molecule type" value="Genomic_DNA"/>
</dbReference>
<feature type="domain" description="HTH lysR-type" evidence="6">
    <location>
        <begin position="8"/>
        <end position="65"/>
    </location>
</feature>
<dbReference type="SUPFAM" id="SSF53850">
    <property type="entry name" value="Periplasmic binding protein-like II"/>
    <property type="match status" value="2"/>
</dbReference>
<dbReference type="RefSeq" id="WP_170044663.1">
    <property type="nucleotide sequence ID" value="NZ_PGTZ01000009.1"/>
</dbReference>
<evidence type="ECO:0000256" key="5">
    <source>
        <dbReference type="SAM" id="MobiDB-lite"/>
    </source>
</evidence>
<dbReference type="PROSITE" id="PS50931">
    <property type="entry name" value="HTH_LYSR"/>
    <property type="match status" value="1"/>
</dbReference>
<evidence type="ECO:0000256" key="3">
    <source>
        <dbReference type="ARBA" id="ARBA00023125"/>
    </source>
</evidence>
<feature type="region of interest" description="Disordered" evidence="5">
    <location>
        <begin position="233"/>
        <end position="271"/>
    </location>
</feature>
<proteinExistence type="inferred from homology"/>
<dbReference type="InterPro" id="IPR005119">
    <property type="entry name" value="LysR_subst-bd"/>
</dbReference>
<comment type="caution">
    <text evidence="7">The sequence shown here is derived from an EMBL/GenBank/DDBJ whole genome shotgun (WGS) entry which is preliminary data.</text>
</comment>
<name>A0A2M8WJ45_9MICO</name>
<dbReference type="InterPro" id="IPR000847">
    <property type="entry name" value="LysR_HTH_N"/>
</dbReference>
<sequence length="354" mass="35952">MPLSPRTPDLPALETLLAVASSGSQHAAASELGVSPQAVAQRITALQGLVGVQLLDRTRRGSVLTADGEVVAQWAARVVGAATELDLGLAALRADHSTRLRVAASLTVAEHLLPKWLVALRAGRSTGRGVPPESTLVAVNSGTVLELVRDGAADLGFVESPGDVGGLRSRVVAWDELALVVPPDHALARRRRPVRPDELAALPLVAREQGSGTREAYEVALRAALAGAGAGTARAARSSGSGGAPERAVAPGRARTSGTGGSLTPSHDAAGPAVAPPVMALASTAAVRSAVLAGAGPAVLSRLVVADDLATGRLVTVATDGIDLRRELRAVWRGGAAPTARAARDLLAVASRRR</sequence>
<dbReference type="Pfam" id="PF03466">
    <property type="entry name" value="LysR_substrate"/>
    <property type="match status" value="2"/>
</dbReference>
<evidence type="ECO:0000313" key="7">
    <source>
        <dbReference type="EMBL" id="PJI90949.1"/>
    </source>
</evidence>
<keyword evidence="8" id="KW-1185">Reference proteome</keyword>
<dbReference type="GO" id="GO:0000976">
    <property type="term" value="F:transcription cis-regulatory region binding"/>
    <property type="evidence" value="ECO:0007669"/>
    <property type="project" value="TreeGrafter"/>
</dbReference>
<keyword evidence="2" id="KW-0805">Transcription regulation</keyword>
<dbReference type="InterPro" id="IPR036388">
    <property type="entry name" value="WH-like_DNA-bd_sf"/>
</dbReference>
<dbReference type="AlphaFoldDB" id="A0A2M8WJ45"/>
<evidence type="ECO:0000256" key="2">
    <source>
        <dbReference type="ARBA" id="ARBA00023015"/>
    </source>
</evidence>
<evidence type="ECO:0000259" key="6">
    <source>
        <dbReference type="PROSITE" id="PS50931"/>
    </source>
</evidence>
<accession>A0A2M8WJ45</accession>
<dbReference type="GO" id="GO:0003700">
    <property type="term" value="F:DNA-binding transcription factor activity"/>
    <property type="evidence" value="ECO:0007669"/>
    <property type="project" value="InterPro"/>
</dbReference>
<dbReference type="PANTHER" id="PTHR30126">
    <property type="entry name" value="HTH-TYPE TRANSCRIPTIONAL REGULATOR"/>
    <property type="match status" value="1"/>
</dbReference>
<keyword evidence="4" id="KW-0804">Transcription</keyword>
<evidence type="ECO:0000256" key="4">
    <source>
        <dbReference type="ARBA" id="ARBA00023163"/>
    </source>
</evidence>
<dbReference type="Proteomes" id="UP000231586">
    <property type="component" value="Unassembled WGS sequence"/>
</dbReference>
<reference evidence="7 8" key="1">
    <citation type="submission" date="2017-11" db="EMBL/GenBank/DDBJ databases">
        <title>Genomic Encyclopedia of Archaeal and Bacterial Type Strains, Phase II (KMG-II): From Individual Species to Whole Genera.</title>
        <authorList>
            <person name="Goeker M."/>
        </authorList>
    </citation>
    <scope>NUCLEOTIDE SEQUENCE [LARGE SCALE GENOMIC DNA]</scope>
    <source>
        <strain evidence="7 8">DSM 22413</strain>
    </source>
</reference>
<comment type="similarity">
    <text evidence="1">Belongs to the LysR transcriptional regulatory family.</text>
</comment>
<gene>
    <name evidence="7" type="ORF">CLV34_2207</name>
</gene>
<protein>
    <submittedName>
        <fullName evidence="7">DNA-binding transcriptional LysR family regulator</fullName>
    </submittedName>
</protein>
<dbReference type="SUPFAM" id="SSF46785">
    <property type="entry name" value="Winged helix' DNA-binding domain"/>
    <property type="match status" value="1"/>
</dbReference>
<keyword evidence="3 7" id="KW-0238">DNA-binding</keyword>
<dbReference type="Pfam" id="PF00126">
    <property type="entry name" value="HTH_1"/>
    <property type="match status" value="1"/>
</dbReference>
<dbReference type="Gene3D" id="1.10.10.10">
    <property type="entry name" value="Winged helix-like DNA-binding domain superfamily/Winged helix DNA-binding domain"/>
    <property type="match status" value="1"/>
</dbReference>